<dbReference type="RefSeq" id="WP_151970792.1">
    <property type="nucleotide sequence ID" value="NZ_AP019860.1"/>
</dbReference>
<evidence type="ECO:0000313" key="1">
    <source>
        <dbReference type="EMBL" id="BBM86749.1"/>
    </source>
</evidence>
<protein>
    <submittedName>
        <fullName evidence="1">Uncharacterized protein</fullName>
    </submittedName>
</protein>
<accession>A0A5S9IRH2</accession>
<gene>
    <name evidence="1" type="ORF">UABAM_05136</name>
</gene>
<evidence type="ECO:0000313" key="2">
    <source>
        <dbReference type="Proteomes" id="UP000326354"/>
    </source>
</evidence>
<dbReference type="Proteomes" id="UP000326354">
    <property type="component" value="Chromosome"/>
</dbReference>
<name>A0A5S9IRH2_UABAM</name>
<dbReference type="OrthoDB" id="9860539at2"/>
<dbReference type="EMBL" id="AP019860">
    <property type="protein sequence ID" value="BBM86749.1"/>
    <property type="molecule type" value="Genomic_DNA"/>
</dbReference>
<sequence length="203" mass="23869">MEEILRFLEIEDLELLREARKTLPALDDDSHFVVQNVVDKWDDEQAVANILMCPDIMEESYRWQTIEKGLESYSNPYYILSTVCGLQHLTAIPDSYREKYLTRVLRFCETKTETLAICASITVTHLLRKDEDYLFSQLYPVFNDNVNHNITLYFAKNYDAKEFKAVAKKAGLSWGTKRHFLKEFAKIKEQEFVKAQIPHFRNS</sequence>
<organism evidence="1 2">
    <name type="scientific">Uabimicrobium amorphum</name>
    <dbReference type="NCBI Taxonomy" id="2596890"/>
    <lineage>
        <taxon>Bacteria</taxon>
        <taxon>Pseudomonadati</taxon>
        <taxon>Planctomycetota</taxon>
        <taxon>Candidatus Uabimicrobiia</taxon>
        <taxon>Candidatus Uabimicrobiales</taxon>
        <taxon>Candidatus Uabimicrobiaceae</taxon>
        <taxon>Candidatus Uabimicrobium</taxon>
    </lineage>
</organism>
<keyword evidence="2" id="KW-1185">Reference proteome</keyword>
<dbReference type="AlphaFoldDB" id="A0A5S9IRH2"/>
<proteinExistence type="predicted"/>
<reference evidence="1 2" key="1">
    <citation type="submission" date="2019-08" db="EMBL/GenBank/DDBJ databases">
        <title>Complete genome sequence of Candidatus Uab amorphum.</title>
        <authorList>
            <person name="Shiratori T."/>
            <person name="Suzuki S."/>
            <person name="Kakizawa Y."/>
            <person name="Ishida K."/>
        </authorList>
    </citation>
    <scope>NUCLEOTIDE SEQUENCE [LARGE SCALE GENOMIC DNA]</scope>
    <source>
        <strain evidence="1 2">SRT547</strain>
    </source>
</reference>
<dbReference type="KEGG" id="uam:UABAM_05136"/>